<evidence type="ECO:0000313" key="3">
    <source>
        <dbReference type="EMBL" id="SFK09483.1"/>
    </source>
</evidence>
<sequence>MDQKIEYILNPIFKKICEYYSFKKSGYEVPKEFILSELKNELTNISHKCASYPILQQQYSQIEKPLIFFIDYSIKEGGFSFSDNYQEIARTFNEFSGDEKFFDLLSDCLRRSDDEAVAKLFYIMMGLGFDGSYKRNRADVLDIMKKCAEQVNLGPDFHKEKISPDIIVEQDFEAVNPDKKDLFRQSKFWILLFGGLAFLSFVINWISFASSISSYVDAVDRTTSAAMSKSSIKNTRLYQELNDSNSHEDGQDGQ</sequence>
<dbReference type="Proteomes" id="UP000243374">
    <property type="component" value="Unassembled WGS sequence"/>
</dbReference>
<evidence type="ECO:0000256" key="1">
    <source>
        <dbReference type="SAM" id="Phobius"/>
    </source>
</evidence>
<feature type="domain" description="Type IV / VI secretion system DotU" evidence="2">
    <location>
        <begin position="36"/>
        <end position="206"/>
    </location>
</feature>
<evidence type="ECO:0000313" key="4">
    <source>
        <dbReference type="Proteomes" id="UP000243374"/>
    </source>
</evidence>
<dbReference type="InterPro" id="IPR038522">
    <property type="entry name" value="T4/T6SS_DotU_sf"/>
</dbReference>
<keyword evidence="1" id="KW-0472">Membrane</keyword>
<dbReference type="RefSeq" id="WP_074840679.1">
    <property type="nucleotide sequence ID" value="NZ_CP047056.1"/>
</dbReference>
<keyword evidence="1" id="KW-1133">Transmembrane helix</keyword>
<name>A0A662ZB32_9GAMM</name>
<accession>A0A662ZB32</accession>
<organism evidence="3 4">
    <name type="scientific">Succinivibrio dextrinosolvens</name>
    <dbReference type="NCBI Taxonomy" id="83771"/>
    <lineage>
        <taxon>Bacteria</taxon>
        <taxon>Pseudomonadati</taxon>
        <taxon>Pseudomonadota</taxon>
        <taxon>Gammaproteobacteria</taxon>
        <taxon>Aeromonadales</taxon>
        <taxon>Succinivibrionaceae</taxon>
        <taxon>Succinivibrio</taxon>
    </lineage>
</organism>
<reference evidence="3 4" key="1">
    <citation type="submission" date="2016-10" db="EMBL/GenBank/DDBJ databases">
        <authorList>
            <person name="Varghese N."/>
            <person name="Submissions S."/>
        </authorList>
    </citation>
    <scope>NUCLEOTIDE SEQUENCE [LARGE SCALE GENOMIC DNA]</scope>
    <source>
        <strain evidence="3 4">22B</strain>
    </source>
</reference>
<evidence type="ECO:0000259" key="2">
    <source>
        <dbReference type="Pfam" id="PF09850"/>
    </source>
</evidence>
<dbReference type="EMBL" id="FOSF01000024">
    <property type="protein sequence ID" value="SFK09483.1"/>
    <property type="molecule type" value="Genomic_DNA"/>
</dbReference>
<feature type="transmembrane region" description="Helical" evidence="1">
    <location>
        <begin position="188"/>
        <end position="208"/>
    </location>
</feature>
<dbReference type="AlphaFoldDB" id="A0A662ZB32"/>
<dbReference type="InterPro" id="IPR017732">
    <property type="entry name" value="T4/T6SS_DotU"/>
</dbReference>
<dbReference type="OrthoDB" id="7055969at2"/>
<proteinExistence type="predicted"/>
<dbReference type="Pfam" id="PF09850">
    <property type="entry name" value="DotU"/>
    <property type="match status" value="1"/>
</dbReference>
<dbReference type="Gene3D" id="1.25.40.590">
    <property type="entry name" value="Type IV / VI secretion system, DotU"/>
    <property type="match status" value="1"/>
</dbReference>
<keyword evidence="1" id="KW-0812">Transmembrane</keyword>
<gene>
    <name evidence="3" type="ORF">SAMN04487865_10244</name>
</gene>
<keyword evidence="4" id="KW-1185">Reference proteome</keyword>
<protein>
    <submittedName>
        <fullName evidence="3">Type VI secretion system protein DotU</fullName>
    </submittedName>
</protein>